<comment type="caution">
    <text evidence="1">The sequence shown here is derived from an EMBL/GenBank/DDBJ whole genome shotgun (WGS) entry which is preliminary data.</text>
</comment>
<name>A0ABM8UZ75_9BACT</name>
<proteinExistence type="predicted"/>
<sequence>MGFECREAQKIAGIFTVFHIFKNNQNRLALVLIDLDVWANENAVDKWPACIQHVQHVRDSGLTTVVLWEDFWLNKKEIVRSRLSAILGLAHKIPARLTKVRRIDKETTDRFLAENHLNGPVSAKYKYGLYLPASYYRVLNEMLTPEIGSTEMLVAVATFSYPRIFNKETNPLRSHELIRFASLRDCNVVGGLDKLLQAFIREKEPGDIMTYADVEWSAGASYNKLGFKKIAQTQPEAFYIDTKTMQRKTETGTASEVRENDMEIRNMGSIKFVKQILN</sequence>
<gene>
    <name evidence="1" type="ORF">DYBT9623_05379</name>
</gene>
<evidence type="ECO:0000313" key="1">
    <source>
        <dbReference type="EMBL" id="CAG5074692.1"/>
    </source>
</evidence>
<keyword evidence="2" id="KW-1185">Reference proteome</keyword>
<dbReference type="Proteomes" id="UP000679725">
    <property type="component" value="Unassembled WGS sequence"/>
</dbReference>
<protein>
    <recommendedName>
        <fullName evidence="3">N-acetyltransferase domain-containing protein</fullName>
    </recommendedName>
</protein>
<organism evidence="1 2">
    <name type="scientific">Dyadobacter linearis</name>
    <dbReference type="NCBI Taxonomy" id="2823330"/>
    <lineage>
        <taxon>Bacteria</taxon>
        <taxon>Pseudomonadati</taxon>
        <taxon>Bacteroidota</taxon>
        <taxon>Cytophagia</taxon>
        <taxon>Cytophagales</taxon>
        <taxon>Spirosomataceae</taxon>
        <taxon>Dyadobacter</taxon>
    </lineage>
</organism>
<accession>A0ABM8UZ75</accession>
<evidence type="ECO:0000313" key="2">
    <source>
        <dbReference type="Proteomes" id="UP000679725"/>
    </source>
</evidence>
<reference evidence="1 2" key="1">
    <citation type="submission" date="2021-04" db="EMBL/GenBank/DDBJ databases">
        <authorList>
            <person name="Rodrigo-Torres L."/>
            <person name="Arahal R. D."/>
            <person name="Lucena T."/>
        </authorList>
    </citation>
    <scope>NUCLEOTIDE SEQUENCE [LARGE SCALE GENOMIC DNA]</scope>
    <source>
        <strain evidence="1 2">CECT 9623</strain>
    </source>
</reference>
<dbReference type="EMBL" id="CAJRAU010000013">
    <property type="protein sequence ID" value="CAG5074692.1"/>
    <property type="molecule type" value="Genomic_DNA"/>
</dbReference>
<evidence type="ECO:0008006" key="3">
    <source>
        <dbReference type="Google" id="ProtNLM"/>
    </source>
</evidence>